<evidence type="ECO:0008006" key="2">
    <source>
        <dbReference type="Google" id="ProtNLM"/>
    </source>
</evidence>
<protein>
    <recommendedName>
        <fullName evidence="2">DUF3310 domain-containing protein</fullName>
    </recommendedName>
</protein>
<dbReference type="InterPro" id="IPR021739">
    <property type="entry name" value="SaV-like"/>
</dbReference>
<gene>
    <name evidence="1" type="ORF">K05K4_39700</name>
</gene>
<dbReference type="EMBL" id="CP017903">
    <property type="protein sequence ID" value="ARP20694.1"/>
    <property type="molecule type" value="Genomic_DNA"/>
</dbReference>
<evidence type="ECO:0000313" key="1">
    <source>
        <dbReference type="EMBL" id="ARP20694.1"/>
    </source>
</evidence>
<dbReference type="AlphaFoldDB" id="A0A1W6TXX8"/>
<reference evidence="1" key="1">
    <citation type="submission" date="2016-10" db="EMBL/GenBank/DDBJ databases">
        <title>The High Quality Genome of Vibrio alginolyticus K01M1.</title>
        <authorList>
            <person name="Wendling C."/>
            <person name="Chibani C.M."/>
            <person name="Hertel R."/>
            <person name="Sproer C."/>
            <person name="Bunk B."/>
            <person name="Overmann J."/>
            <person name="Roth O."/>
            <person name="Liesegang H."/>
        </authorList>
    </citation>
    <scope>NUCLEOTIDE SEQUENCE</scope>
    <source>
        <strain evidence="1">K05K4</strain>
    </source>
</reference>
<proteinExistence type="predicted"/>
<dbReference type="Pfam" id="PF11753">
    <property type="entry name" value="DUF3310"/>
    <property type="match status" value="1"/>
</dbReference>
<dbReference type="RefSeq" id="WP_062866726.1">
    <property type="nucleotide sequence ID" value="NZ_CP017890.1"/>
</dbReference>
<organism evidence="1">
    <name type="scientific">Vibrio alginolyticus</name>
    <dbReference type="NCBI Taxonomy" id="663"/>
    <lineage>
        <taxon>Bacteria</taxon>
        <taxon>Pseudomonadati</taxon>
        <taxon>Pseudomonadota</taxon>
        <taxon>Gammaproteobacteria</taxon>
        <taxon>Vibrionales</taxon>
        <taxon>Vibrionaceae</taxon>
        <taxon>Vibrio</taxon>
    </lineage>
</organism>
<name>A0A1W6TXX8_VIBAL</name>
<sequence length="153" mass="16607">MIYTAKELAHQKLVRVGTVLVCRSEDALIAAPNEEVVVLEVKPHGLIILSSKGSHFAGATKFSISHAPASDGSASTESDPVHSPSHYQVIQGVEAKDIIQPALDSLAGKLTPWQAYCLGNVLKYRLRAGDKDDLQQDINKARKYKEMATRVEG</sequence>
<accession>A0A1W6TXX8</accession>